<organism evidence="3 4">
    <name type="scientific">Abditibacterium utsteinense</name>
    <dbReference type="NCBI Taxonomy" id="1960156"/>
    <lineage>
        <taxon>Bacteria</taxon>
        <taxon>Pseudomonadati</taxon>
        <taxon>Abditibacteriota</taxon>
        <taxon>Abditibacteriia</taxon>
        <taxon>Abditibacteriales</taxon>
        <taxon>Abditibacteriaceae</taxon>
        <taxon>Abditibacterium</taxon>
    </lineage>
</organism>
<keyword evidence="4" id="KW-1185">Reference proteome</keyword>
<proteinExistence type="predicted"/>
<dbReference type="Pfam" id="PF03235">
    <property type="entry name" value="GmrSD_N"/>
    <property type="match status" value="1"/>
</dbReference>
<dbReference type="Pfam" id="PF07510">
    <property type="entry name" value="GmrSD_C"/>
    <property type="match status" value="1"/>
</dbReference>
<feature type="domain" description="GmrSD restriction endonucleases C-terminal" evidence="2">
    <location>
        <begin position="425"/>
        <end position="566"/>
    </location>
</feature>
<dbReference type="PANTHER" id="PTHR35149">
    <property type="entry name" value="SLL5132 PROTEIN"/>
    <property type="match status" value="1"/>
</dbReference>
<dbReference type="PANTHER" id="PTHR35149:SF2">
    <property type="entry name" value="DUF262 DOMAIN-CONTAINING PROTEIN"/>
    <property type="match status" value="1"/>
</dbReference>
<dbReference type="AlphaFoldDB" id="A0A2S8SP07"/>
<dbReference type="EMBL" id="NIGF01000030">
    <property type="protein sequence ID" value="PQV62532.1"/>
    <property type="molecule type" value="Genomic_DNA"/>
</dbReference>
<comment type="caution">
    <text evidence="3">The sequence shown here is derived from an EMBL/GenBank/DDBJ whole genome shotgun (WGS) entry which is preliminary data.</text>
</comment>
<dbReference type="InterPro" id="IPR011089">
    <property type="entry name" value="GmrSD_C"/>
</dbReference>
<protein>
    <submittedName>
        <fullName evidence="3">DUF262 domain-containing protein</fullName>
    </submittedName>
</protein>
<sequence length="690" mass="77983">MKAFPKNFAGVFANKGDIHFVLPHFQREYRWEEKHWKTLWDDAILTHDALPSVSGGTRQPEHFLGALVVVPDGTRNGTIPVHRLVDGQQRLTTISLLLCALGEVVHASNPKLAQKIKRLLINDDESGDLRFKLLPTTKNHDRAIYCALIEGKPVPDGASHAAPALSWFKKQVAGALEAGRIRDETFFETLAAAFQIVWVELDKDENAYQIFESLNTKGERLGEVDLVRNYIAMRLPSQAQEKVFDEIWAPIEARLDNDQSVGRSGLGELTAFLRHFDAMQSGVLPAERNIYARFRDAMKTRSDAEFIEALREIGRYAALYDGLLRPDKGDNPALREALRRLNALDISVAYPFLLFVADARARGAVEAGAFVEIAHILENYLVRRFLVDEPTHYLNKMFAGLAQSEGLDLSQPDTLRRILAEKRYPSDGRIRQNFSRRELYDRAAVKEKTVMLFERINAHLYSGSDVKVVLDGAPTLEHILPQTLTHAWREHLGEDAEAIAREWKHTPGNLTLVTQSYNSSLSNAPFDEKKAKLVAHGLRLNSDYFAGDFDAWDAAAIQARASWLTEMVLEIWPSFVVETGLSAMEKRASPTPPPKAIVIRGERIATAYWADAMRAVGEYLVRDKANFLAIHSQFPHLIKQEAFERGNYQLSNGWNLTTSWNKEMLMGYSKNLLRFHGVKDDEWSIEEKNA</sequence>
<dbReference type="InParanoid" id="A0A2S8SP07"/>
<evidence type="ECO:0000313" key="3">
    <source>
        <dbReference type="EMBL" id="PQV62532.1"/>
    </source>
</evidence>
<accession>A0A2S8SP07</accession>
<name>A0A2S8SP07_9BACT</name>
<dbReference type="Proteomes" id="UP000237684">
    <property type="component" value="Unassembled WGS sequence"/>
</dbReference>
<evidence type="ECO:0000259" key="1">
    <source>
        <dbReference type="Pfam" id="PF03235"/>
    </source>
</evidence>
<evidence type="ECO:0000313" key="4">
    <source>
        <dbReference type="Proteomes" id="UP000237684"/>
    </source>
</evidence>
<dbReference type="RefSeq" id="WP_106381318.1">
    <property type="nucleotide sequence ID" value="NZ_NIGF01000030.1"/>
</dbReference>
<evidence type="ECO:0000259" key="2">
    <source>
        <dbReference type="Pfam" id="PF07510"/>
    </source>
</evidence>
<dbReference type="InterPro" id="IPR004919">
    <property type="entry name" value="GmrSD_N"/>
</dbReference>
<gene>
    <name evidence="3" type="ORF">B1R32_13019</name>
</gene>
<reference evidence="3 4" key="1">
    <citation type="journal article" date="2018" name="Syst. Appl. Microbiol.">
        <title>Abditibacterium utsteinense sp. nov., the first cultivated member of candidate phylum FBP, isolated from ice-free Antarctic soil samples.</title>
        <authorList>
            <person name="Tahon G."/>
            <person name="Tytgat B."/>
            <person name="Lebbe L."/>
            <person name="Carlier A."/>
            <person name="Willems A."/>
        </authorList>
    </citation>
    <scope>NUCLEOTIDE SEQUENCE [LARGE SCALE GENOMIC DNA]</scope>
    <source>
        <strain evidence="3 4">LMG 29911</strain>
    </source>
</reference>
<dbReference type="OrthoDB" id="9798761at2"/>
<feature type="domain" description="GmrSD restriction endonucleases N-terminal" evidence="1">
    <location>
        <begin position="14"/>
        <end position="231"/>
    </location>
</feature>